<feature type="domain" description="PPIase FKBP-type" evidence="8">
    <location>
        <begin position="78"/>
        <end position="164"/>
    </location>
</feature>
<keyword evidence="7" id="KW-0732">Signal</keyword>
<accession>A0A7W9CFS5</accession>
<evidence type="ECO:0000256" key="5">
    <source>
        <dbReference type="PROSITE-ProRule" id="PRU00277"/>
    </source>
</evidence>
<dbReference type="PANTHER" id="PTHR43811:SF23">
    <property type="entry name" value="FKBP-TYPE 22 KDA PEPTIDYL-PROLYL CIS-TRANS ISOMERASE"/>
    <property type="match status" value="1"/>
</dbReference>
<evidence type="ECO:0000313" key="9">
    <source>
        <dbReference type="EMBL" id="MBB5744845.1"/>
    </source>
</evidence>
<protein>
    <recommendedName>
        <fullName evidence="6">Peptidyl-prolyl cis-trans isomerase</fullName>
        <ecNumber evidence="6">5.2.1.8</ecNumber>
    </recommendedName>
</protein>
<gene>
    <name evidence="9" type="ORF">GGR13_000417</name>
</gene>
<dbReference type="InterPro" id="IPR001179">
    <property type="entry name" value="PPIase_FKBP_dom"/>
</dbReference>
<keyword evidence="3 5" id="KW-0697">Rotamase</keyword>
<dbReference type="InterPro" id="IPR046357">
    <property type="entry name" value="PPIase_dom_sf"/>
</dbReference>
<evidence type="ECO:0000256" key="1">
    <source>
        <dbReference type="ARBA" id="ARBA00000971"/>
    </source>
</evidence>
<dbReference type="GO" id="GO:0006457">
    <property type="term" value="P:protein folding"/>
    <property type="evidence" value="ECO:0007669"/>
    <property type="project" value="InterPro"/>
</dbReference>
<comment type="caution">
    <text evidence="9">The sequence shown here is derived from an EMBL/GenBank/DDBJ whole genome shotgun (WGS) entry which is preliminary data.</text>
</comment>
<dbReference type="PROSITE" id="PS50059">
    <property type="entry name" value="FKBP_PPIASE"/>
    <property type="match status" value="1"/>
</dbReference>
<dbReference type="Gene3D" id="6.10.250.2970">
    <property type="match status" value="1"/>
</dbReference>
<evidence type="ECO:0000256" key="6">
    <source>
        <dbReference type="RuleBase" id="RU003915"/>
    </source>
</evidence>
<dbReference type="InterPro" id="IPR000774">
    <property type="entry name" value="PPIase_FKBP_N"/>
</dbReference>
<dbReference type="Proteomes" id="UP000545037">
    <property type="component" value="Unassembled WGS sequence"/>
</dbReference>
<keyword evidence="4 5" id="KW-0413">Isomerase</keyword>
<reference evidence="9 10" key="1">
    <citation type="submission" date="2020-08" db="EMBL/GenBank/DDBJ databases">
        <title>Genomic Encyclopedia of Type Strains, Phase IV (KMG-IV): sequencing the most valuable type-strain genomes for metagenomic binning, comparative biology and taxonomic classification.</title>
        <authorList>
            <person name="Goeker M."/>
        </authorList>
    </citation>
    <scope>NUCLEOTIDE SEQUENCE [LARGE SCALE GENOMIC DNA]</scope>
    <source>
        <strain evidence="9 10">DSM 4737</strain>
    </source>
</reference>
<dbReference type="Pfam" id="PF01346">
    <property type="entry name" value="FKBP_N"/>
    <property type="match status" value="1"/>
</dbReference>
<proteinExistence type="inferred from homology"/>
<evidence type="ECO:0000256" key="2">
    <source>
        <dbReference type="ARBA" id="ARBA00006577"/>
    </source>
</evidence>
<dbReference type="GO" id="GO:0003755">
    <property type="term" value="F:peptidyl-prolyl cis-trans isomerase activity"/>
    <property type="evidence" value="ECO:0007669"/>
    <property type="project" value="UniProtKB-UniRule"/>
</dbReference>
<dbReference type="SUPFAM" id="SSF54534">
    <property type="entry name" value="FKBP-like"/>
    <property type="match status" value="1"/>
</dbReference>
<dbReference type="Gene3D" id="3.10.50.40">
    <property type="match status" value="1"/>
</dbReference>
<dbReference type="PANTHER" id="PTHR43811">
    <property type="entry name" value="FKBP-TYPE PEPTIDYL-PROLYL CIS-TRANS ISOMERASE FKPA"/>
    <property type="match status" value="1"/>
</dbReference>
<name>A0A7W9CFS5_9CAUL</name>
<comment type="similarity">
    <text evidence="2 6">Belongs to the FKBP-type PPIase family.</text>
</comment>
<dbReference type="PROSITE" id="PS51257">
    <property type="entry name" value="PROKAR_LIPOPROTEIN"/>
    <property type="match status" value="1"/>
</dbReference>
<sequence length="179" mass="18209">MRYGWVRTAAAAAMTLVLVACGGGEDAAAGGDAASNLAAAEAFLTKNATAEGIQTLPSGVQYKIIKSGPAGGAKPDGNDLVLVNYEGSLIDGTVFDSSFERGQPYATHLDQVVPGWTAALSQMKVGDEWMIYIPPALGYGEAGGGAKIPSNAALVFRVQLLDVANIPGAPRGGPTSTQV</sequence>
<feature type="chain" id="PRO_5031030508" description="Peptidyl-prolyl cis-trans isomerase" evidence="7">
    <location>
        <begin position="23"/>
        <end position="179"/>
    </location>
</feature>
<dbReference type="Pfam" id="PF00254">
    <property type="entry name" value="FKBP_C"/>
    <property type="match status" value="1"/>
</dbReference>
<evidence type="ECO:0000256" key="3">
    <source>
        <dbReference type="ARBA" id="ARBA00023110"/>
    </source>
</evidence>
<evidence type="ECO:0000256" key="7">
    <source>
        <dbReference type="SAM" id="SignalP"/>
    </source>
</evidence>
<evidence type="ECO:0000259" key="8">
    <source>
        <dbReference type="PROSITE" id="PS50059"/>
    </source>
</evidence>
<keyword evidence="10" id="KW-1185">Reference proteome</keyword>
<feature type="signal peptide" evidence="7">
    <location>
        <begin position="1"/>
        <end position="22"/>
    </location>
</feature>
<comment type="catalytic activity">
    <reaction evidence="1 5 6">
        <text>[protein]-peptidylproline (omega=180) = [protein]-peptidylproline (omega=0)</text>
        <dbReference type="Rhea" id="RHEA:16237"/>
        <dbReference type="Rhea" id="RHEA-COMP:10747"/>
        <dbReference type="Rhea" id="RHEA-COMP:10748"/>
        <dbReference type="ChEBI" id="CHEBI:83833"/>
        <dbReference type="ChEBI" id="CHEBI:83834"/>
        <dbReference type="EC" id="5.2.1.8"/>
    </reaction>
</comment>
<organism evidence="9 10">
    <name type="scientific">Brevundimonas variabilis</name>
    <dbReference type="NCBI Taxonomy" id="74312"/>
    <lineage>
        <taxon>Bacteria</taxon>
        <taxon>Pseudomonadati</taxon>
        <taxon>Pseudomonadota</taxon>
        <taxon>Alphaproteobacteria</taxon>
        <taxon>Caulobacterales</taxon>
        <taxon>Caulobacteraceae</taxon>
        <taxon>Brevundimonas</taxon>
    </lineage>
</organism>
<evidence type="ECO:0000256" key="4">
    <source>
        <dbReference type="ARBA" id="ARBA00023235"/>
    </source>
</evidence>
<dbReference type="EMBL" id="JACHOR010000001">
    <property type="protein sequence ID" value="MBB5744845.1"/>
    <property type="molecule type" value="Genomic_DNA"/>
</dbReference>
<dbReference type="EC" id="5.2.1.8" evidence="6"/>
<evidence type="ECO:0000313" key="10">
    <source>
        <dbReference type="Proteomes" id="UP000545037"/>
    </source>
</evidence>
<dbReference type="AlphaFoldDB" id="A0A7W9CFS5"/>